<protein>
    <recommendedName>
        <fullName evidence="6">Lipoprotein</fullName>
    </recommendedName>
</protein>
<evidence type="ECO:0000256" key="1">
    <source>
        <dbReference type="SAM" id="SignalP"/>
    </source>
</evidence>
<feature type="signal peptide" evidence="1">
    <location>
        <begin position="1"/>
        <end position="20"/>
    </location>
</feature>
<proteinExistence type="predicted"/>
<evidence type="ECO:0000313" key="4">
    <source>
        <dbReference type="Proteomes" id="UP000291334"/>
    </source>
</evidence>
<accession>A0A4Q9R6D4</accession>
<keyword evidence="1" id="KW-0732">Signal</keyword>
<name>A0A4Q9R6D4_9GAMM</name>
<evidence type="ECO:0000313" key="2">
    <source>
        <dbReference type="EMBL" id="TBU96090.1"/>
    </source>
</evidence>
<organism evidence="2 5">
    <name type="scientific">Phytopseudomonas dryadis</name>
    <dbReference type="NCBI Taxonomy" id="2487520"/>
    <lineage>
        <taxon>Bacteria</taxon>
        <taxon>Pseudomonadati</taxon>
        <taxon>Pseudomonadota</taxon>
        <taxon>Gammaproteobacteria</taxon>
        <taxon>Pseudomonadales</taxon>
        <taxon>Pseudomonadaceae</taxon>
        <taxon>Phytopseudomonas</taxon>
    </lineage>
</organism>
<comment type="caution">
    <text evidence="2">The sequence shown here is derived from an EMBL/GenBank/DDBJ whole genome shotgun (WGS) entry which is preliminary data.</text>
</comment>
<dbReference type="OrthoDB" id="6930070at2"/>
<reference evidence="4 5" key="1">
    <citation type="submission" date="2018-06" db="EMBL/GenBank/DDBJ databases">
        <title>Three novel Pseudomonas species isolated from symptomatic oak.</title>
        <authorList>
            <person name="Bueno-Gonzalez V."/>
            <person name="Brady C."/>
        </authorList>
    </citation>
    <scope>NUCLEOTIDE SEQUENCE [LARGE SCALE GENOMIC DNA]</scope>
    <source>
        <strain evidence="3 4">P26B</strain>
        <strain evidence="2 5">P6B</strain>
    </source>
</reference>
<feature type="chain" id="PRO_5020471562" description="Lipoprotein" evidence="1">
    <location>
        <begin position="21"/>
        <end position="134"/>
    </location>
</feature>
<dbReference type="PROSITE" id="PS51257">
    <property type="entry name" value="PROKAR_LIPOPROTEIN"/>
    <property type="match status" value="1"/>
</dbReference>
<keyword evidence="4" id="KW-1185">Reference proteome</keyword>
<dbReference type="AlphaFoldDB" id="A0A4Q9R6D4"/>
<gene>
    <name evidence="3" type="ORF">DNK34_21810</name>
    <name evidence="2" type="ORF">DNK44_04860</name>
</gene>
<evidence type="ECO:0000313" key="3">
    <source>
        <dbReference type="EMBL" id="TBV01095.1"/>
    </source>
</evidence>
<sequence>MSRYAYTLLGSLLVSLVACAESPAKPGHGLEAVALQGQCALRDASGASSPLDIPWPCELHSTPDGEVRVVTFEGHPIVLLQHSQPEAPPGQGCRTHLQALRLVDGHWEKSLPNANASCPHGQWDEKLYTGMFEQ</sequence>
<evidence type="ECO:0000313" key="5">
    <source>
        <dbReference type="Proteomes" id="UP000293172"/>
    </source>
</evidence>
<evidence type="ECO:0008006" key="6">
    <source>
        <dbReference type="Google" id="ProtNLM"/>
    </source>
</evidence>
<dbReference type="EMBL" id="QJUL01000005">
    <property type="protein sequence ID" value="TBU96090.1"/>
    <property type="molecule type" value="Genomic_DNA"/>
</dbReference>
<dbReference type="RefSeq" id="WP_131177319.1">
    <property type="nucleotide sequence ID" value="NZ_QJUL01000005.1"/>
</dbReference>
<dbReference type="Proteomes" id="UP000291334">
    <property type="component" value="Unassembled WGS sequence"/>
</dbReference>
<dbReference type="EMBL" id="QJUM01000033">
    <property type="protein sequence ID" value="TBV01095.1"/>
    <property type="molecule type" value="Genomic_DNA"/>
</dbReference>
<dbReference type="Proteomes" id="UP000293172">
    <property type="component" value="Unassembled WGS sequence"/>
</dbReference>